<dbReference type="EMBL" id="JXLH01000017">
    <property type="protein sequence ID" value="KJY57642.1"/>
    <property type="molecule type" value="Genomic_DNA"/>
</dbReference>
<dbReference type="PATRIC" id="fig|1218506.3.peg.1447"/>
<keyword evidence="1" id="KW-1133">Transmembrane helix</keyword>
<gene>
    <name evidence="2" type="ORF">JF75_13760</name>
</gene>
<protein>
    <submittedName>
        <fullName evidence="2">Uncharacterized protein</fullName>
    </submittedName>
</protein>
<proteinExistence type="predicted"/>
<dbReference type="STRING" id="1218506.JF75_13760"/>
<dbReference type="OrthoDB" id="2298926at2"/>
<feature type="transmembrane region" description="Helical" evidence="1">
    <location>
        <begin position="45"/>
        <end position="64"/>
    </location>
</feature>
<dbReference type="HOGENOM" id="CLU_1400926_0_0_9"/>
<keyword evidence="1" id="KW-0472">Membrane</keyword>
<keyword evidence="1" id="KW-0812">Transmembrane</keyword>
<dbReference type="RefSeq" id="WP_046332427.1">
    <property type="nucleotide sequence ID" value="NZ_KQ034007.1"/>
</dbReference>
<accession>A0A0F4LFM0</accession>
<keyword evidence="3" id="KW-1185">Reference proteome</keyword>
<feature type="transmembrane region" description="Helical" evidence="1">
    <location>
        <begin position="90"/>
        <end position="111"/>
    </location>
</feature>
<reference evidence="2 3" key="1">
    <citation type="submission" date="2015-01" db="EMBL/GenBank/DDBJ databases">
        <title>Comparative genomics of the lactic acid bacteria isolated from the honey bee gut.</title>
        <authorList>
            <person name="Ellegaard K.M."/>
            <person name="Tamarit D."/>
            <person name="Javelind E."/>
            <person name="Olofsson T."/>
            <person name="Andersson S.G."/>
            <person name="Vasquez A."/>
        </authorList>
    </citation>
    <scope>NUCLEOTIDE SEQUENCE [LARGE SCALE GENOMIC DNA]</scope>
    <source>
        <strain evidence="2 3">Hma2</strain>
    </source>
</reference>
<evidence type="ECO:0000313" key="3">
    <source>
        <dbReference type="Proteomes" id="UP000033612"/>
    </source>
</evidence>
<sequence length="196" mass="23084">MIMRLKRISHRLVLIGFIIFFIGLIGSIILIKTGSPETMELPNEYLNFHLVSLYLQPTVFLLFYKQVLTFRNINVFVTVRKKNRSMIMHLMVLATIYCLIFVLGLFVPYFLTGYPLFKFGSPILGTELIILHVFVLLLLLWLLVGGYNWHRPYLLLLIVIIIDLIYHYYIEKNILISYSPLYDELYRAIHEIYGGF</sequence>
<evidence type="ECO:0000256" key="1">
    <source>
        <dbReference type="SAM" id="Phobius"/>
    </source>
</evidence>
<comment type="caution">
    <text evidence="2">The sequence shown here is derived from an EMBL/GenBank/DDBJ whole genome shotgun (WGS) entry which is preliminary data.</text>
</comment>
<dbReference type="AlphaFoldDB" id="A0A0F4LFM0"/>
<name>A0A0F4LFM0_9LACO</name>
<feature type="transmembrane region" description="Helical" evidence="1">
    <location>
        <begin position="12"/>
        <end position="33"/>
    </location>
</feature>
<dbReference type="Proteomes" id="UP000033612">
    <property type="component" value="Unassembled WGS sequence"/>
</dbReference>
<evidence type="ECO:0000313" key="2">
    <source>
        <dbReference type="EMBL" id="KJY57642.1"/>
    </source>
</evidence>
<organism evidence="2 3">
    <name type="scientific">Lactobacillus kimbladii</name>
    <dbReference type="NCBI Taxonomy" id="1218506"/>
    <lineage>
        <taxon>Bacteria</taxon>
        <taxon>Bacillati</taxon>
        <taxon>Bacillota</taxon>
        <taxon>Bacilli</taxon>
        <taxon>Lactobacillales</taxon>
        <taxon>Lactobacillaceae</taxon>
        <taxon>Lactobacillus</taxon>
    </lineage>
</organism>
<feature type="transmembrane region" description="Helical" evidence="1">
    <location>
        <begin position="123"/>
        <end position="144"/>
    </location>
</feature>
<feature type="transmembrane region" description="Helical" evidence="1">
    <location>
        <begin position="153"/>
        <end position="170"/>
    </location>
</feature>